<comment type="caution">
    <text evidence="1">The sequence shown here is derived from an EMBL/GenBank/DDBJ whole genome shotgun (WGS) entry which is preliminary data.</text>
</comment>
<accession>A0A413IU42</accession>
<reference evidence="1 2" key="1">
    <citation type="submission" date="2018-08" db="EMBL/GenBank/DDBJ databases">
        <title>A genome reference for cultivated species of the human gut microbiota.</title>
        <authorList>
            <person name="Zou Y."/>
            <person name="Xue W."/>
            <person name="Luo G."/>
        </authorList>
    </citation>
    <scope>NUCLEOTIDE SEQUENCE [LARGE SCALE GENOMIC DNA]</scope>
    <source>
        <strain evidence="1 2">OF02-7</strain>
    </source>
</reference>
<protein>
    <submittedName>
        <fullName evidence="1">Uncharacterized protein</fullName>
    </submittedName>
</protein>
<name>A0A413IU42_9BACT</name>
<evidence type="ECO:0000313" key="1">
    <source>
        <dbReference type="EMBL" id="RGY21355.1"/>
    </source>
</evidence>
<evidence type="ECO:0000313" key="2">
    <source>
        <dbReference type="Proteomes" id="UP000286063"/>
    </source>
</evidence>
<organism evidence="1 2">
    <name type="scientific">Butyricimonas virosa</name>
    <dbReference type="NCBI Taxonomy" id="544645"/>
    <lineage>
        <taxon>Bacteria</taxon>
        <taxon>Pseudomonadati</taxon>
        <taxon>Bacteroidota</taxon>
        <taxon>Bacteroidia</taxon>
        <taxon>Bacteroidales</taxon>
        <taxon>Odoribacteraceae</taxon>
        <taxon>Butyricimonas</taxon>
    </lineage>
</organism>
<dbReference type="EMBL" id="QSCR01000001">
    <property type="protein sequence ID" value="RGY21355.1"/>
    <property type="molecule type" value="Genomic_DNA"/>
</dbReference>
<dbReference type="OrthoDB" id="1032272at2"/>
<gene>
    <name evidence="1" type="ORF">DXA50_00430</name>
</gene>
<dbReference type="Proteomes" id="UP000286063">
    <property type="component" value="Unassembled WGS sequence"/>
</dbReference>
<dbReference type="AlphaFoldDB" id="A0A413IU42"/>
<dbReference type="RefSeq" id="WP_117774498.1">
    <property type="nucleotide sequence ID" value="NZ_QSCR01000001.1"/>
</dbReference>
<proteinExistence type="predicted"/>
<sequence>MALTFPRLNPIVFKEENILYTEKYNTPFIQKWDKGDYIVFQAHYGGSIARGEVEASIVDDNLNVVLQFDSTIININNWYRVIFRGSCNLPDGIYRVKLYSTAGKFTFYSNCIQIGTFPESLLLTYTCKTNKFDCIFRDSEYAYFFVLRVDGGVKSSDISYNSDDVIYTSQDRVVYLLDSIPYTVRKYTFGNSYGLPSWLADKINRLLSCDSILINGVKVVKNDGAKLEVIGSDAYPYVGLNIELLRQEEGYSEGLYFDEEEMMQGGMTVEMVDSTPSYSISAPRTGRIHIETFENTFN</sequence>